<keyword evidence="2" id="KW-1185">Reference proteome</keyword>
<dbReference type="EMBL" id="NQWH01000003">
    <property type="protein sequence ID" value="PHP29157.1"/>
    <property type="molecule type" value="Genomic_DNA"/>
</dbReference>
<dbReference type="Proteomes" id="UP000221860">
    <property type="component" value="Unassembled WGS sequence"/>
</dbReference>
<proteinExistence type="predicted"/>
<reference evidence="1 2" key="1">
    <citation type="submission" date="2017-08" db="EMBL/GenBank/DDBJ databases">
        <title>Draft Genome Sequence of Loktanella cinnabarina Strain XM1, Isolated from Coastal Surface Water.</title>
        <authorList>
            <person name="Ma R."/>
            <person name="Wang J."/>
            <person name="Wang Q."/>
            <person name="Ma Z."/>
            <person name="Li J."/>
            <person name="Chen L."/>
        </authorList>
    </citation>
    <scope>NUCLEOTIDE SEQUENCE [LARGE SCALE GENOMIC DNA]</scope>
    <source>
        <strain evidence="1 2">XM1</strain>
    </source>
</reference>
<dbReference type="AlphaFoldDB" id="A0A2G1MKD3"/>
<sequence length="99" mass="10281">MPALIGVVLLLLAGWGLDGDMTGRTPVTAHHAEHAEPMIPHDTSTDAACALMCLAQRPVFGGPEGYRKLARVADSPSITACLLLGGCAPAPPQRPPNFV</sequence>
<gene>
    <name evidence="1" type="ORF">CJ301_01345</name>
</gene>
<protein>
    <submittedName>
        <fullName evidence="1">Uncharacterized protein</fullName>
    </submittedName>
</protein>
<evidence type="ECO:0000313" key="2">
    <source>
        <dbReference type="Proteomes" id="UP000221860"/>
    </source>
</evidence>
<dbReference type="OrthoDB" id="9943540at2"/>
<accession>A0A2G1MKD3</accession>
<organism evidence="1 2">
    <name type="scientific">Limimaricola cinnabarinus</name>
    <dbReference type="NCBI Taxonomy" id="1125964"/>
    <lineage>
        <taxon>Bacteria</taxon>
        <taxon>Pseudomonadati</taxon>
        <taxon>Pseudomonadota</taxon>
        <taxon>Alphaproteobacteria</taxon>
        <taxon>Rhodobacterales</taxon>
        <taxon>Paracoccaceae</taxon>
        <taxon>Limimaricola</taxon>
    </lineage>
</organism>
<name>A0A2G1MKD3_9RHOB</name>
<comment type="caution">
    <text evidence="1">The sequence shown here is derived from an EMBL/GenBank/DDBJ whole genome shotgun (WGS) entry which is preliminary data.</text>
</comment>
<evidence type="ECO:0000313" key="1">
    <source>
        <dbReference type="EMBL" id="PHP29157.1"/>
    </source>
</evidence>